<evidence type="ECO:0000313" key="1">
    <source>
        <dbReference type="EMBL" id="QYA57276.1"/>
    </source>
</evidence>
<protein>
    <submittedName>
        <fullName evidence="1">RIIA lysis inhibitor</fullName>
    </submittedName>
</protein>
<dbReference type="InterPro" id="IPR036890">
    <property type="entry name" value="HATPase_C_sf"/>
</dbReference>
<reference evidence="1 2" key="1">
    <citation type="submission" date="2021-03" db="EMBL/GenBank/DDBJ databases">
        <authorList>
            <person name="Thompson D.W."/>
            <person name="Brown H.M.F."/>
            <person name="Thompson S.D."/>
            <person name="Grose J.H."/>
        </authorList>
    </citation>
    <scope>NUCLEOTIDE SEQUENCE [LARGE SCALE GENOMIC DNA]</scope>
</reference>
<evidence type="ECO:0000313" key="2">
    <source>
        <dbReference type="Proteomes" id="UP000827415"/>
    </source>
</evidence>
<keyword evidence="2" id="KW-1185">Reference proteome</keyword>
<name>A0AAE7W974_9CAUD</name>
<dbReference type="EMBL" id="MW749004">
    <property type="protein sequence ID" value="QYA57276.1"/>
    <property type="molecule type" value="Genomic_DNA"/>
</dbReference>
<proteinExistence type="predicted"/>
<dbReference type="Proteomes" id="UP000827415">
    <property type="component" value="Segment"/>
</dbReference>
<dbReference type="SUPFAM" id="SSF55874">
    <property type="entry name" value="ATPase domain of HSP90 chaperone/DNA topoisomerase II/histidine kinase"/>
    <property type="match status" value="1"/>
</dbReference>
<accession>A0AAE7W974</accession>
<dbReference type="Gene3D" id="3.30.565.10">
    <property type="entry name" value="Histidine kinase-like ATPase, C-terminal domain"/>
    <property type="match status" value="1"/>
</dbReference>
<sequence length="784" mass="91122">MILQHNYEPVTRSSSLETAQASIEMTPEMFKLLSSGLYQYKERAVIRELSCNGLDGHAMAGKKDVPLDIHLPTRFEPYFEVRDYGISMNHETVMKMYLSYGASTKRDTNDAIGCFGVGSKSFFSVAQSATVTAWMDGVKRQYTIYMEEGMPQVTKLMEMPSDEPTGFSVRVAIPNTMIGTFFQEACYVYSFFDVKPNCNIELDYYHSDYELALEGEKYKAYTYHRKSSWSEPDIKIVMGGVAYDFELDTIFAERQELWELIDENLFKEYKLIEIHLPIGSVEVAASRETLSFTEETYAYIVNVIKEFAQSVIKDLQSQVDGCNTFAELAELRNDWKSCYEKKTLVYIDKSLVFRGKTVADWVHIFTYRHVEFRKNKLGKRFPMRNYRGDEVWDDYGKVVYAHDVIDLGMRKIELRDLEGKKPTLSPVVDKHSYTPFSWYWKENTFDTNIFVINNRTTKSGTIKTTGNMQIMKAIAQGFSTEKSVSNPTVWTFPSQKSLLDFFKGIGIPRERVLKNTFLLADHEDLYKPVRRVAPPVKMVVIEEGTKYEDNICINDVKGQQYYIRTVGNEVISCGISICNDSIMSLARILGGKIYVFRKSNWNKIPEDWVEVTDEVIAENLFKDPYQLYRLSMRLTQNMVRGYYPSYDSLRMILSWGGKFKAPWIPYRRQEEFSHMEDNIHVIEKYLGRFHYVAMSDNLFEDTQSDVYSVAEYVLTYNHPAKARYHAIKNKLKKKIQKDMDKFKERNFLYSLIDWYKVSFKEVVEKDGGITMKGLSAEAIKKCVY</sequence>
<gene>
    <name evidence="1" type="ORF">ZYZZX_48</name>
</gene>
<organism evidence="1 2">
    <name type="scientific">Hafnia phage vB_HpaM_Zyzzx</name>
    <dbReference type="NCBI Taxonomy" id="2836109"/>
    <lineage>
        <taxon>Viruses</taxon>
        <taxon>Duplodnaviria</taxon>
        <taxon>Heunggongvirae</taxon>
        <taxon>Uroviricota</taxon>
        <taxon>Caudoviricetes</taxon>
        <taxon>Andersonviridae</taxon>
        <taxon>Andersonviridae incertae sedis</taxon>
        <taxon>Daniellevirus</taxon>
        <taxon>Daniellevirus Zyzzx</taxon>
    </lineage>
</organism>